<reference evidence="2 3" key="1">
    <citation type="journal article" date="2016" name="Mol. Biol. Evol.">
        <title>Comparative Genomics of Early-Diverging Mushroom-Forming Fungi Provides Insights into the Origins of Lignocellulose Decay Capabilities.</title>
        <authorList>
            <person name="Nagy L.G."/>
            <person name="Riley R."/>
            <person name="Tritt A."/>
            <person name="Adam C."/>
            <person name="Daum C."/>
            <person name="Floudas D."/>
            <person name="Sun H."/>
            <person name="Yadav J.S."/>
            <person name="Pangilinan J."/>
            <person name="Larsson K.H."/>
            <person name="Matsuura K."/>
            <person name="Barry K."/>
            <person name="Labutti K."/>
            <person name="Kuo R."/>
            <person name="Ohm R.A."/>
            <person name="Bhattacharya S.S."/>
            <person name="Shirouzu T."/>
            <person name="Yoshinaga Y."/>
            <person name="Martin F.M."/>
            <person name="Grigoriev I.V."/>
            <person name="Hibbett D.S."/>
        </authorList>
    </citation>
    <scope>NUCLEOTIDE SEQUENCE [LARGE SCALE GENOMIC DNA]</scope>
    <source>
        <strain evidence="2 3">HHB9708</strain>
    </source>
</reference>
<dbReference type="InterPro" id="IPR016135">
    <property type="entry name" value="UBQ-conjugating_enzyme/RWD"/>
</dbReference>
<dbReference type="PROSITE" id="PS50127">
    <property type="entry name" value="UBC_2"/>
    <property type="match status" value="1"/>
</dbReference>
<dbReference type="AlphaFoldDB" id="A0A164ZTX7"/>
<sequence length="145" mass="16491">MLSTDDASPASGLVSETLAMEYASLRHPHHLPLGIYVLPDEASLLIWQGVWFLHQGFYANSVLKFKLVFPPNYPDAPPALQFITQVFHPLVREDGLINMEGGFSPWRPREHHVHHVLHWLKAAFKKEGLAAVSETQAWNKEAYRL</sequence>
<dbReference type="Gene3D" id="3.10.110.10">
    <property type="entry name" value="Ubiquitin Conjugating Enzyme"/>
    <property type="match status" value="1"/>
</dbReference>
<dbReference type="OrthoDB" id="5596422at2759"/>
<dbReference type="Proteomes" id="UP000076722">
    <property type="component" value="Unassembled WGS sequence"/>
</dbReference>
<keyword evidence="3" id="KW-1185">Reference proteome</keyword>
<dbReference type="SUPFAM" id="SSF54495">
    <property type="entry name" value="UBC-like"/>
    <property type="match status" value="1"/>
</dbReference>
<protein>
    <submittedName>
        <fullName evidence="2">UBC-like protein</fullName>
    </submittedName>
</protein>
<feature type="domain" description="UBC core" evidence="1">
    <location>
        <begin position="13"/>
        <end position="145"/>
    </location>
</feature>
<evidence type="ECO:0000313" key="3">
    <source>
        <dbReference type="Proteomes" id="UP000076722"/>
    </source>
</evidence>
<dbReference type="STRING" id="1314777.A0A164ZTX7"/>
<dbReference type="InterPro" id="IPR000608">
    <property type="entry name" value="UBC"/>
</dbReference>
<organism evidence="2 3">
    <name type="scientific">Sistotremastrum niveocremeum HHB9708</name>
    <dbReference type="NCBI Taxonomy" id="1314777"/>
    <lineage>
        <taxon>Eukaryota</taxon>
        <taxon>Fungi</taxon>
        <taxon>Dikarya</taxon>
        <taxon>Basidiomycota</taxon>
        <taxon>Agaricomycotina</taxon>
        <taxon>Agaricomycetes</taxon>
        <taxon>Sistotremastrales</taxon>
        <taxon>Sistotremastraceae</taxon>
        <taxon>Sertulicium</taxon>
        <taxon>Sertulicium niveocremeum</taxon>
    </lineage>
</organism>
<proteinExistence type="predicted"/>
<name>A0A164ZTX7_9AGAM</name>
<dbReference type="EMBL" id="KV419396">
    <property type="protein sequence ID" value="KZS98064.1"/>
    <property type="molecule type" value="Genomic_DNA"/>
</dbReference>
<evidence type="ECO:0000259" key="1">
    <source>
        <dbReference type="PROSITE" id="PS50127"/>
    </source>
</evidence>
<dbReference type="CDD" id="cd23814">
    <property type="entry name" value="UEV_AKTIP"/>
    <property type="match status" value="1"/>
</dbReference>
<gene>
    <name evidence="2" type="ORF">SISNIDRAFT_205940</name>
</gene>
<accession>A0A164ZTX7</accession>
<evidence type="ECO:0000313" key="2">
    <source>
        <dbReference type="EMBL" id="KZS98064.1"/>
    </source>
</evidence>
<dbReference type="Pfam" id="PF00179">
    <property type="entry name" value="UQ_con"/>
    <property type="match status" value="1"/>
</dbReference>